<gene>
    <name evidence="1" type="ORF">HX095_12145</name>
</gene>
<dbReference type="RefSeq" id="WP_286486445.1">
    <property type="nucleotide sequence ID" value="NZ_JACALR010000005.1"/>
</dbReference>
<name>A0AAW7DJJ3_9FLAO</name>
<organism evidence="1 2">
    <name type="scientific">Empedobacter falsenii</name>
    <dbReference type="NCBI Taxonomy" id="343874"/>
    <lineage>
        <taxon>Bacteria</taxon>
        <taxon>Pseudomonadati</taxon>
        <taxon>Bacteroidota</taxon>
        <taxon>Flavobacteriia</taxon>
        <taxon>Flavobacteriales</taxon>
        <taxon>Weeksellaceae</taxon>
        <taxon>Empedobacter</taxon>
    </lineage>
</organism>
<evidence type="ECO:0008006" key="3">
    <source>
        <dbReference type="Google" id="ProtNLM"/>
    </source>
</evidence>
<sequence>MKYNFMPSILFIYKNTNLAQQFAKHFRLNGYSLYEFYDEPIPYYEFSGLQRLENIYYRVIKKNTQHIHNINHRNFINFTNKKLNSLKNKNLKFDYCFVIRGDLIPEKVLEYARSVSSKMIDYQLDGLSISEKILEYNKLFDQIYVFDEQDVTNYSNYNLKSITNCFFEEENDENIEWDIYYTGMYLEERVLKINYLVNMLVNKELNYNINLLTGRNFKEINNVKFIKHGISYEKNILLTKKSNILLDFKREEHDGLSLRFFEALNFNKKIITDNKAVVEYDFFNPKNIYVTDFVNFDGLNEFLNFPYQEIDDSVKQKYNFKNWIQQILY</sequence>
<proteinExistence type="predicted"/>
<dbReference type="AlphaFoldDB" id="A0AAW7DJJ3"/>
<reference evidence="1" key="2">
    <citation type="journal article" date="2022" name="Sci. Total Environ.">
        <title>Prevalence, transmission, and molecular epidemiology of tet(X)-positive bacteria among humans, animals, and environmental niches in China: An epidemiological, and genomic-based study.</title>
        <authorList>
            <person name="Dong N."/>
            <person name="Zeng Y."/>
            <person name="Cai C."/>
            <person name="Sun C."/>
            <person name="Lu J."/>
            <person name="Liu C."/>
            <person name="Zhou H."/>
            <person name="Sun Q."/>
            <person name="Shu L."/>
            <person name="Wang H."/>
            <person name="Wang Y."/>
            <person name="Wang S."/>
            <person name="Wu C."/>
            <person name="Chan E.W."/>
            <person name="Chen G."/>
            <person name="Shen Z."/>
            <person name="Chen S."/>
            <person name="Zhang R."/>
        </authorList>
    </citation>
    <scope>NUCLEOTIDE SEQUENCE</scope>
    <source>
        <strain evidence="1">210</strain>
    </source>
</reference>
<evidence type="ECO:0000313" key="1">
    <source>
        <dbReference type="EMBL" id="MDM1551965.1"/>
    </source>
</evidence>
<reference evidence="1" key="1">
    <citation type="submission" date="2020-06" db="EMBL/GenBank/DDBJ databases">
        <authorList>
            <person name="Dong N."/>
        </authorList>
    </citation>
    <scope>NUCLEOTIDE SEQUENCE</scope>
    <source>
        <strain evidence="1">210</strain>
    </source>
</reference>
<evidence type="ECO:0000313" key="2">
    <source>
        <dbReference type="Proteomes" id="UP001173578"/>
    </source>
</evidence>
<accession>A0AAW7DJJ3</accession>
<comment type="caution">
    <text evidence="1">The sequence shown here is derived from an EMBL/GenBank/DDBJ whole genome shotgun (WGS) entry which is preliminary data.</text>
</comment>
<protein>
    <recommendedName>
        <fullName evidence="3">Lipopolysaccharide biosynthesis protein</fullName>
    </recommendedName>
</protein>
<dbReference type="EMBL" id="JACALR010000005">
    <property type="protein sequence ID" value="MDM1551965.1"/>
    <property type="molecule type" value="Genomic_DNA"/>
</dbReference>
<dbReference type="Proteomes" id="UP001173578">
    <property type="component" value="Unassembled WGS sequence"/>
</dbReference>